<dbReference type="EMBL" id="HBUF01065182">
    <property type="protein sequence ID" value="CAG6627382.1"/>
    <property type="molecule type" value="Transcribed_RNA"/>
</dbReference>
<name>A0A8D8Q958_9HEMI</name>
<sequence length="118" mass="13568">MVKPLFVTNDRSGWFRLDGGSFLLCFLQQLILDAQPIVDMGPDVPIWIMEFQVGIVDSCHHRLVDLYITPQINPSLTNVFLVSLVVELPGLNQIQHTLDCFWISQEHMSHEPIFCKPY</sequence>
<dbReference type="EMBL" id="HBUF01065183">
    <property type="protein sequence ID" value="CAG6627383.1"/>
    <property type="molecule type" value="Transcribed_RNA"/>
</dbReference>
<reference evidence="1" key="1">
    <citation type="submission" date="2021-05" db="EMBL/GenBank/DDBJ databases">
        <authorList>
            <person name="Alioto T."/>
            <person name="Alioto T."/>
            <person name="Gomez Garrido J."/>
        </authorList>
    </citation>
    <scope>NUCLEOTIDE SEQUENCE</scope>
</reference>
<dbReference type="AlphaFoldDB" id="A0A8D8Q958"/>
<organism evidence="1">
    <name type="scientific">Cacopsylla melanoneura</name>
    <dbReference type="NCBI Taxonomy" id="428564"/>
    <lineage>
        <taxon>Eukaryota</taxon>
        <taxon>Metazoa</taxon>
        <taxon>Ecdysozoa</taxon>
        <taxon>Arthropoda</taxon>
        <taxon>Hexapoda</taxon>
        <taxon>Insecta</taxon>
        <taxon>Pterygota</taxon>
        <taxon>Neoptera</taxon>
        <taxon>Paraneoptera</taxon>
        <taxon>Hemiptera</taxon>
        <taxon>Sternorrhyncha</taxon>
        <taxon>Psylloidea</taxon>
        <taxon>Psyllidae</taxon>
        <taxon>Psyllinae</taxon>
        <taxon>Cacopsylla</taxon>
    </lineage>
</organism>
<proteinExistence type="predicted"/>
<protein>
    <submittedName>
        <fullName evidence="1">Uncharacterized protein</fullName>
    </submittedName>
</protein>
<dbReference type="EMBL" id="HBUF01323391">
    <property type="protein sequence ID" value="CAG6695426.1"/>
    <property type="molecule type" value="Transcribed_RNA"/>
</dbReference>
<dbReference type="EMBL" id="HBUF01065184">
    <property type="protein sequence ID" value="CAG6627384.1"/>
    <property type="molecule type" value="Transcribed_RNA"/>
</dbReference>
<dbReference type="EMBL" id="HBUF01065186">
    <property type="protein sequence ID" value="CAG6627386.1"/>
    <property type="molecule type" value="Transcribed_RNA"/>
</dbReference>
<accession>A0A8D8Q958</accession>
<evidence type="ECO:0000313" key="1">
    <source>
        <dbReference type="EMBL" id="CAG6627386.1"/>
    </source>
</evidence>
<dbReference type="EMBL" id="HBUF01323393">
    <property type="protein sequence ID" value="CAG6695428.1"/>
    <property type="molecule type" value="Transcribed_RNA"/>
</dbReference>
<dbReference type="EMBL" id="HBUF01065185">
    <property type="protein sequence ID" value="CAG6627385.1"/>
    <property type="molecule type" value="Transcribed_RNA"/>
</dbReference>
<dbReference type="EMBL" id="HBUF01323392">
    <property type="protein sequence ID" value="CAG6695427.1"/>
    <property type="molecule type" value="Transcribed_RNA"/>
</dbReference>